<name>A0ACC0C8B4_CATRO</name>
<comment type="caution">
    <text evidence="1">The sequence shown here is derived from an EMBL/GenBank/DDBJ whole genome shotgun (WGS) entry which is preliminary data.</text>
</comment>
<reference evidence="2" key="1">
    <citation type="journal article" date="2023" name="Nat. Plants">
        <title>Single-cell RNA sequencing provides a high-resolution roadmap for understanding the multicellular compartmentation of specialized metabolism.</title>
        <authorList>
            <person name="Sun S."/>
            <person name="Shen X."/>
            <person name="Li Y."/>
            <person name="Li Y."/>
            <person name="Wang S."/>
            <person name="Li R."/>
            <person name="Zhang H."/>
            <person name="Shen G."/>
            <person name="Guo B."/>
            <person name="Wei J."/>
            <person name="Xu J."/>
            <person name="St-Pierre B."/>
            <person name="Chen S."/>
            <person name="Sun C."/>
        </authorList>
    </citation>
    <scope>NUCLEOTIDE SEQUENCE [LARGE SCALE GENOMIC DNA]</scope>
</reference>
<evidence type="ECO:0000313" key="1">
    <source>
        <dbReference type="EMBL" id="KAI5681187.1"/>
    </source>
</evidence>
<protein>
    <submittedName>
        <fullName evidence="1">Uncharacterized protein</fullName>
    </submittedName>
</protein>
<proteinExistence type="predicted"/>
<organism evidence="1 2">
    <name type="scientific">Catharanthus roseus</name>
    <name type="common">Madagascar periwinkle</name>
    <name type="synonym">Vinca rosea</name>
    <dbReference type="NCBI Taxonomy" id="4058"/>
    <lineage>
        <taxon>Eukaryota</taxon>
        <taxon>Viridiplantae</taxon>
        <taxon>Streptophyta</taxon>
        <taxon>Embryophyta</taxon>
        <taxon>Tracheophyta</taxon>
        <taxon>Spermatophyta</taxon>
        <taxon>Magnoliopsida</taxon>
        <taxon>eudicotyledons</taxon>
        <taxon>Gunneridae</taxon>
        <taxon>Pentapetalae</taxon>
        <taxon>asterids</taxon>
        <taxon>lamiids</taxon>
        <taxon>Gentianales</taxon>
        <taxon>Apocynaceae</taxon>
        <taxon>Rauvolfioideae</taxon>
        <taxon>Vinceae</taxon>
        <taxon>Catharanthinae</taxon>
        <taxon>Catharanthus</taxon>
    </lineage>
</organism>
<gene>
    <name evidence="1" type="ORF">M9H77_02414</name>
</gene>
<evidence type="ECO:0000313" key="2">
    <source>
        <dbReference type="Proteomes" id="UP001060085"/>
    </source>
</evidence>
<accession>A0ACC0C8B4</accession>
<dbReference type="EMBL" id="CM044701">
    <property type="protein sequence ID" value="KAI5681187.1"/>
    <property type="molecule type" value="Genomic_DNA"/>
</dbReference>
<dbReference type="Proteomes" id="UP001060085">
    <property type="component" value="Linkage Group LG01"/>
</dbReference>
<sequence>MQSQFFNFLTTTCGTGMKAKGEGMVKELSIGFEDTSIRLSLNLLLLCHELSFHKLNIFLELYASYVTLIRNLIVNPLTCELALDVDHMLKFSSSCAYLQKHLLDSVARIKVLP</sequence>
<keyword evidence="2" id="KW-1185">Reference proteome</keyword>